<dbReference type="RefSeq" id="WP_347151503.1">
    <property type="nucleotide sequence ID" value="NZ_JBDLYL010000036.1"/>
</dbReference>
<dbReference type="EMBL" id="JBDLYL010000036">
    <property type="protein sequence ID" value="MEN8642602.1"/>
    <property type="molecule type" value="Genomic_DNA"/>
</dbReference>
<reference evidence="2 3" key="1">
    <citation type="submission" date="2024-05" db="EMBL/GenBank/DDBJ databases">
        <title>Sequence of Lycoming College course isolates.</title>
        <authorList>
            <person name="Reigle C.A."/>
            <person name="Newman J.D."/>
        </authorList>
    </citation>
    <scope>NUCLEOTIDE SEQUENCE [LARGE SCALE GENOMIC DNA]</scope>
    <source>
        <strain evidence="2 3">CAR-09</strain>
    </source>
</reference>
<keyword evidence="1" id="KW-1133">Transmembrane helix</keyword>
<feature type="transmembrane region" description="Helical" evidence="1">
    <location>
        <begin position="70"/>
        <end position="89"/>
    </location>
</feature>
<keyword evidence="1" id="KW-0812">Transmembrane</keyword>
<comment type="caution">
    <text evidence="2">The sequence shown here is derived from an EMBL/GenBank/DDBJ whole genome shotgun (WGS) entry which is preliminary data.</text>
</comment>
<dbReference type="Proteomes" id="UP001424532">
    <property type="component" value="Unassembled WGS sequence"/>
</dbReference>
<evidence type="ECO:0000256" key="1">
    <source>
        <dbReference type="SAM" id="Phobius"/>
    </source>
</evidence>
<name>A0ABV0DNY1_9PSED</name>
<feature type="transmembrane region" description="Helical" evidence="1">
    <location>
        <begin position="31"/>
        <end position="49"/>
    </location>
</feature>
<gene>
    <name evidence="2" type="ORF">ABFE88_23400</name>
</gene>
<proteinExistence type="predicted"/>
<organism evidence="2 3">
    <name type="scientific">Pseudomonas sichuanensis</name>
    <dbReference type="NCBI Taxonomy" id="2213015"/>
    <lineage>
        <taxon>Bacteria</taxon>
        <taxon>Pseudomonadati</taxon>
        <taxon>Pseudomonadota</taxon>
        <taxon>Gammaproteobacteria</taxon>
        <taxon>Pseudomonadales</taxon>
        <taxon>Pseudomonadaceae</taxon>
        <taxon>Pseudomonas</taxon>
    </lineage>
</organism>
<protein>
    <submittedName>
        <fullName evidence="2">Uncharacterized protein</fullName>
    </submittedName>
</protein>
<keyword evidence="1" id="KW-0472">Membrane</keyword>
<evidence type="ECO:0000313" key="2">
    <source>
        <dbReference type="EMBL" id="MEN8642602.1"/>
    </source>
</evidence>
<keyword evidence="3" id="KW-1185">Reference proteome</keyword>
<sequence>MNLLLLGLFATCDVAISLLLNKFVFKNLDRFLQFLGSLLFNAYMGGVYIELMGGDGLIRFYHNSITDFGFWFVVVLTAAMFFFHIWAMTSRSVD</sequence>
<accession>A0ABV0DNY1</accession>
<evidence type="ECO:0000313" key="3">
    <source>
        <dbReference type="Proteomes" id="UP001424532"/>
    </source>
</evidence>